<name>A0A1H8KU98_9FIRM</name>
<dbReference type="RefSeq" id="WP_091976245.1">
    <property type="nucleotide sequence ID" value="NZ_CAUWDX010000012.1"/>
</dbReference>
<proteinExistence type="predicted"/>
<evidence type="ECO:0000313" key="1">
    <source>
        <dbReference type="EMBL" id="SEN96391.1"/>
    </source>
</evidence>
<sequence length="155" mass="17933">MNNYELLLEEAEKNNIIVREVTLKSDAKGLYVDGKIALNTSKLSTVAEKNCIMAEELAHHYTSYGNIIDDSKIENVKQERLARKLAYENLVDLKQVADLVINHNLNKYEIIEKLDVTEGFFNDAIEYYSQKYGVHKDFENYSIIFYPHLAVLKKI</sequence>
<dbReference type="EMBL" id="FODF01000045">
    <property type="protein sequence ID" value="SEN96391.1"/>
    <property type="molecule type" value="Genomic_DNA"/>
</dbReference>
<evidence type="ECO:0008006" key="3">
    <source>
        <dbReference type="Google" id="ProtNLM"/>
    </source>
</evidence>
<organism evidence="1 2">
    <name type="scientific">Peptostreptococcus russellii</name>
    <dbReference type="NCBI Taxonomy" id="215200"/>
    <lineage>
        <taxon>Bacteria</taxon>
        <taxon>Bacillati</taxon>
        <taxon>Bacillota</taxon>
        <taxon>Clostridia</taxon>
        <taxon>Peptostreptococcales</taxon>
        <taxon>Peptostreptococcaceae</taxon>
        <taxon>Peptostreptococcus</taxon>
    </lineage>
</organism>
<reference evidence="1 2" key="1">
    <citation type="submission" date="2016-10" db="EMBL/GenBank/DDBJ databases">
        <authorList>
            <person name="de Groot N.N."/>
        </authorList>
    </citation>
    <scope>NUCLEOTIDE SEQUENCE [LARGE SCALE GENOMIC DNA]</scope>
    <source>
        <strain evidence="1 2">Calf135</strain>
    </source>
</reference>
<accession>A0A1H8KU98</accession>
<dbReference type="AlphaFoldDB" id="A0A1H8KU98"/>
<gene>
    <name evidence="1" type="ORF">SAMN05216454_1454</name>
</gene>
<dbReference type="OrthoDB" id="1707128at2"/>
<dbReference type="STRING" id="215200.SAMN05216454_1454"/>
<keyword evidence="2" id="KW-1185">Reference proteome</keyword>
<dbReference type="Proteomes" id="UP000199512">
    <property type="component" value="Unassembled WGS sequence"/>
</dbReference>
<protein>
    <recommendedName>
        <fullName evidence="3">IrrE N-terminal-like domain-containing protein</fullName>
    </recommendedName>
</protein>
<evidence type="ECO:0000313" key="2">
    <source>
        <dbReference type="Proteomes" id="UP000199512"/>
    </source>
</evidence>